<dbReference type="Proteomes" id="UP001596415">
    <property type="component" value="Unassembled WGS sequence"/>
</dbReference>
<dbReference type="EMBL" id="JBHTBN010000006">
    <property type="protein sequence ID" value="MFC7358455.1"/>
    <property type="molecule type" value="Genomic_DNA"/>
</dbReference>
<feature type="domain" description="Peptidase M16 C-terminal" evidence="2">
    <location>
        <begin position="207"/>
        <end position="383"/>
    </location>
</feature>
<dbReference type="InterPro" id="IPR011765">
    <property type="entry name" value="Pept_M16_N"/>
</dbReference>
<feature type="domain" description="Peptidase M16 C-terminal" evidence="2">
    <location>
        <begin position="679"/>
        <end position="854"/>
    </location>
</feature>
<keyword evidence="4" id="KW-1185">Reference proteome</keyword>
<evidence type="ECO:0000259" key="2">
    <source>
        <dbReference type="Pfam" id="PF05193"/>
    </source>
</evidence>
<dbReference type="InterPro" id="IPR007863">
    <property type="entry name" value="Peptidase_M16_C"/>
</dbReference>
<dbReference type="InterPro" id="IPR011249">
    <property type="entry name" value="Metalloenz_LuxS/M16"/>
</dbReference>
<sequence length="949" mass="105383">MKHLNQILLAFLVISLSACKKENKETEASSSTDFSVDYEKFELDNGLDVVFHVDKSDPVVAVALTAHVGSAREKEGRTGFAHLFEHLLFLESENLGKGGLDQMSARIGGSGANGSTSRDRTNYFQTVPKDALEKMIWAEADKLGWFINTVTEPVLAKEKQVVKNEKRQGVDNRPYGHTSYVIGKALYPKDHPYNWQVIGSLEDLQNATLADVKEFFNKWYVPNNVTLVISGDFEPAQAKSWVKKYFDEIKRGDEITPLEAQPVTLSETKNLYHEDNFARLPELTMTWPTVPQYKKDSYALDVLSEYLSEGKKAPFNKILVDDKKVTSNVTMYNFGSELAGEFAVSVRAFPGTDLDVVAEAIEEAFTTFEAEGISEKDLERIKAGQETGFYNSLSSVLGKGFQLAQYNIFADDPGFISDDINNILNVTTEDVMRVYTTYIKDQNHIITSFVPKGEITLAVEGATKAEVVEEEIIAGAEEEFDASITAEYEKTPSTFDRSSEPPYGVAPEITVPEIYEETLANGLKIYGIENNEVPLVQFTISIKGGQLVEDPEHLGAANFMAAMLSKGTANKTTEELEQAIQQLGARINVYATKDETVIAVNTLAKNYDKALALVEEMLLQPRWDANEFELVKESIKSDLQQQQANPNAVANLAYNELLYGKESIQSKNVLGTIASVNAMTIEDLKAYYNQNISPSVAVMNVVGALPKSTIVNSLDGLSEAWEAKKVTIPPAPVAKAPKQSNVYFYDVPNAKQSVLQIGYPALTVKDADYYPAVVMNYKLGGGGFASKLTQELREGKGYTYGIRSRFDANERTGDFTISSGVRSNVTLESTQAIKDIMSNYGKDFTQEDLETTKSFLLKSNARAFETFGAKLGLLEDISENGLSKDYIKKREEIVKNMTVEEIKTLSEKYLNPDKMIWLVVGDKATQFERMKELGYGNPILLNESEKVKD</sequence>
<protein>
    <submittedName>
        <fullName evidence="3">M16 family metallopeptidase</fullName>
    </submittedName>
</protein>
<dbReference type="Pfam" id="PF00675">
    <property type="entry name" value="Peptidase_M16"/>
    <property type="match status" value="2"/>
</dbReference>
<proteinExistence type="predicted"/>
<organism evidence="3 4">
    <name type="scientific">Jejudonia soesokkakensis</name>
    <dbReference type="NCBI Taxonomy" id="1323432"/>
    <lineage>
        <taxon>Bacteria</taxon>
        <taxon>Pseudomonadati</taxon>
        <taxon>Bacteroidota</taxon>
        <taxon>Flavobacteriia</taxon>
        <taxon>Flavobacteriales</taxon>
        <taxon>Flavobacteriaceae</taxon>
        <taxon>Jejudonia</taxon>
    </lineage>
</organism>
<dbReference type="RefSeq" id="WP_380218426.1">
    <property type="nucleotide sequence ID" value="NZ_JBHTBN010000006.1"/>
</dbReference>
<gene>
    <name evidence="3" type="ORF">ACFQO1_12210</name>
</gene>
<dbReference type="Gene3D" id="3.30.830.10">
    <property type="entry name" value="Metalloenzyme, LuxS/M16 peptidase-like"/>
    <property type="match status" value="4"/>
</dbReference>
<accession>A0ABW2MXW7</accession>
<comment type="caution">
    <text evidence="3">The sequence shown here is derived from an EMBL/GenBank/DDBJ whole genome shotgun (WGS) entry which is preliminary data.</text>
</comment>
<dbReference type="PANTHER" id="PTHR11851">
    <property type="entry name" value="METALLOPROTEASE"/>
    <property type="match status" value="1"/>
</dbReference>
<feature type="domain" description="Peptidase M16 N-terminal" evidence="1">
    <location>
        <begin position="532"/>
        <end position="654"/>
    </location>
</feature>
<evidence type="ECO:0000313" key="4">
    <source>
        <dbReference type="Proteomes" id="UP001596415"/>
    </source>
</evidence>
<evidence type="ECO:0000259" key="1">
    <source>
        <dbReference type="Pfam" id="PF00675"/>
    </source>
</evidence>
<dbReference type="PROSITE" id="PS51257">
    <property type="entry name" value="PROKAR_LIPOPROTEIN"/>
    <property type="match status" value="1"/>
</dbReference>
<evidence type="ECO:0000313" key="3">
    <source>
        <dbReference type="EMBL" id="MFC7358455.1"/>
    </source>
</evidence>
<dbReference type="InterPro" id="IPR050361">
    <property type="entry name" value="MPP/UQCRC_Complex"/>
</dbReference>
<dbReference type="Pfam" id="PF05193">
    <property type="entry name" value="Peptidase_M16_C"/>
    <property type="match status" value="2"/>
</dbReference>
<feature type="domain" description="Peptidase M16 N-terminal" evidence="1">
    <location>
        <begin position="50"/>
        <end position="141"/>
    </location>
</feature>
<reference evidence="4" key="1">
    <citation type="journal article" date="2019" name="Int. J. Syst. Evol. Microbiol.">
        <title>The Global Catalogue of Microorganisms (GCM) 10K type strain sequencing project: providing services to taxonomists for standard genome sequencing and annotation.</title>
        <authorList>
            <consortium name="The Broad Institute Genomics Platform"/>
            <consortium name="The Broad Institute Genome Sequencing Center for Infectious Disease"/>
            <person name="Wu L."/>
            <person name="Ma J."/>
        </authorList>
    </citation>
    <scope>NUCLEOTIDE SEQUENCE [LARGE SCALE GENOMIC DNA]</scope>
    <source>
        <strain evidence="4">CGMCC 1.16306</strain>
    </source>
</reference>
<dbReference type="SUPFAM" id="SSF63411">
    <property type="entry name" value="LuxS/MPP-like metallohydrolase"/>
    <property type="match status" value="4"/>
</dbReference>
<name>A0ABW2MXW7_9FLAO</name>